<evidence type="ECO:0000313" key="3">
    <source>
        <dbReference type="EMBL" id="TPX36098.1"/>
    </source>
</evidence>
<dbReference type="AlphaFoldDB" id="A0A507C9S6"/>
<name>A0A507C9S6_9FUNG</name>
<reference evidence="3 4" key="1">
    <citation type="journal article" date="2019" name="Sci. Rep.">
        <title>Comparative genomics of chytrid fungi reveal insights into the obligate biotrophic and pathogenic lifestyle of Synchytrium endobioticum.</title>
        <authorList>
            <person name="van de Vossenberg B.T.L.H."/>
            <person name="Warris S."/>
            <person name="Nguyen H.D.T."/>
            <person name="van Gent-Pelzer M.P.E."/>
            <person name="Joly D.L."/>
            <person name="van de Geest H.C."/>
            <person name="Bonants P.J.M."/>
            <person name="Smith D.S."/>
            <person name="Levesque C.A."/>
            <person name="van der Lee T.A.J."/>
        </authorList>
    </citation>
    <scope>NUCLEOTIDE SEQUENCE [LARGE SCALE GENOMIC DNA]</scope>
    <source>
        <strain evidence="3 4">LEV6574</strain>
    </source>
</reference>
<organism evidence="3 4">
    <name type="scientific">Synchytrium endobioticum</name>
    <dbReference type="NCBI Taxonomy" id="286115"/>
    <lineage>
        <taxon>Eukaryota</taxon>
        <taxon>Fungi</taxon>
        <taxon>Fungi incertae sedis</taxon>
        <taxon>Chytridiomycota</taxon>
        <taxon>Chytridiomycota incertae sedis</taxon>
        <taxon>Chytridiomycetes</taxon>
        <taxon>Synchytriales</taxon>
        <taxon>Synchytriaceae</taxon>
        <taxon>Synchytrium</taxon>
    </lineage>
</organism>
<dbReference type="VEuPathDB" id="FungiDB:SeMB42_g07727"/>
<comment type="caution">
    <text evidence="3">The sequence shown here is derived from an EMBL/GenBank/DDBJ whole genome shotgun (WGS) entry which is preliminary data.</text>
</comment>
<evidence type="ECO:0000256" key="1">
    <source>
        <dbReference type="SAM" id="MobiDB-lite"/>
    </source>
</evidence>
<keyword evidence="2" id="KW-0732">Signal</keyword>
<feature type="region of interest" description="Disordered" evidence="1">
    <location>
        <begin position="374"/>
        <end position="400"/>
    </location>
</feature>
<feature type="chain" id="PRO_5021298350" evidence="2">
    <location>
        <begin position="26"/>
        <end position="521"/>
    </location>
</feature>
<dbReference type="EMBL" id="QEAM01000711">
    <property type="protein sequence ID" value="TPX36098.1"/>
    <property type="molecule type" value="Genomic_DNA"/>
</dbReference>
<evidence type="ECO:0000256" key="2">
    <source>
        <dbReference type="SAM" id="SignalP"/>
    </source>
</evidence>
<dbReference type="Proteomes" id="UP000320475">
    <property type="component" value="Unassembled WGS sequence"/>
</dbReference>
<protein>
    <submittedName>
        <fullName evidence="3">Uncharacterized protein</fullName>
    </submittedName>
</protein>
<proteinExistence type="predicted"/>
<sequence>MAKFTNISTLVCLAAVIIFFTTIPAAPVQDNIAPMRSATSLRNHAGAAARERLRTRSIILPPHTLDDRTLVSYMDGEIAKAATIVDSTYSIDQLGAEPTASIPEILLEFTRAYHSLVFEKLKKLFDRIVTTIERQYRESLWPELDKVALKLREHLDLEWRYRVQRGKSCSYDRRKVYKISRARELELPQYNWERLRNIRGTFICDDEAIRHMIATMREDVVAVVAYRYFDKRSVAHIRTLPAEEREAYVHGKILNAVITSLPAKSPFTRQQLFETPNNAMPGLQMQFSFAYHRLAYEKMETIRYRMETLMGCIPEDAHEIRGILEAALPEVKGAQQKHNSLERQYWEAYGHKINPLEGDWARRECIYNLQSTAEAQTPTSHDEPISDNPPGFSVGASTSQPRPCLLDAVTHGGGVDNQPPSVGVHDDPMQPGLIDFPDTTMDATSDPSLRFGYSLDDRILLSHGGVGNELHRPPCDHVGFVGGSSTALERSTDSVRRKSDSSLHETADSPGRVKLFGVFLE</sequence>
<evidence type="ECO:0000313" key="4">
    <source>
        <dbReference type="Proteomes" id="UP000320475"/>
    </source>
</evidence>
<gene>
    <name evidence="3" type="ORF">SeLEV6574_g08088</name>
</gene>
<feature type="signal peptide" evidence="2">
    <location>
        <begin position="1"/>
        <end position="25"/>
    </location>
</feature>
<accession>A0A507C9S6</accession>